<protein>
    <submittedName>
        <fullName evidence="3">Uncharacterized protein</fullName>
    </submittedName>
</protein>
<organism evidence="3 4">
    <name type="scientific">Coregonus suidteri</name>
    <dbReference type="NCBI Taxonomy" id="861788"/>
    <lineage>
        <taxon>Eukaryota</taxon>
        <taxon>Metazoa</taxon>
        <taxon>Chordata</taxon>
        <taxon>Craniata</taxon>
        <taxon>Vertebrata</taxon>
        <taxon>Euteleostomi</taxon>
        <taxon>Actinopterygii</taxon>
        <taxon>Neopterygii</taxon>
        <taxon>Teleostei</taxon>
        <taxon>Protacanthopterygii</taxon>
        <taxon>Salmoniformes</taxon>
        <taxon>Salmonidae</taxon>
        <taxon>Coregoninae</taxon>
        <taxon>Coregonus</taxon>
    </lineage>
</organism>
<comment type="caution">
    <text evidence="3">The sequence shown here is derived from an EMBL/GenBank/DDBJ whole genome shotgun (WGS) entry which is preliminary data.</text>
</comment>
<keyword evidence="2" id="KW-1133">Transmembrane helix</keyword>
<evidence type="ECO:0000313" key="4">
    <source>
        <dbReference type="Proteomes" id="UP001356427"/>
    </source>
</evidence>
<evidence type="ECO:0000256" key="2">
    <source>
        <dbReference type="SAM" id="Phobius"/>
    </source>
</evidence>
<dbReference type="AlphaFoldDB" id="A0AAN8KEN3"/>
<keyword evidence="2" id="KW-0472">Membrane</keyword>
<keyword evidence="2" id="KW-0812">Transmembrane</keyword>
<gene>
    <name evidence="3" type="ORF">J4Q44_G00393610</name>
</gene>
<feature type="region of interest" description="Disordered" evidence="1">
    <location>
        <begin position="1"/>
        <end position="49"/>
    </location>
</feature>
<evidence type="ECO:0000256" key="1">
    <source>
        <dbReference type="SAM" id="MobiDB-lite"/>
    </source>
</evidence>
<evidence type="ECO:0000313" key="3">
    <source>
        <dbReference type="EMBL" id="KAK6269323.1"/>
    </source>
</evidence>
<feature type="compositionally biased region" description="Basic and acidic residues" evidence="1">
    <location>
        <begin position="1"/>
        <end position="12"/>
    </location>
</feature>
<reference evidence="3 4" key="1">
    <citation type="submission" date="2021-04" db="EMBL/GenBank/DDBJ databases">
        <authorList>
            <person name="De Guttry C."/>
            <person name="Zahm M."/>
            <person name="Klopp C."/>
            <person name="Cabau C."/>
            <person name="Louis A."/>
            <person name="Berthelot C."/>
            <person name="Parey E."/>
            <person name="Roest Crollius H."/>
            <person name="Montfort J."/>
            <person name="Robinson-Rechavi M."/>
            <person name="Bucao C."/>
            <person name="Bouchez O."/>
            <person name="Gislard M."/>
            <person name="Lluch J."/>
            <person name="Milhes M."/>
            <person name="Lampietro C."/>
            <person name="Lopez Roques C."/>
            <person name="Donnadieu C."/>
            <person name="Braasch I."/>
            <person name="Desvignes T."/>
            <person name="Postlethwait J."/>
            <person name="Bobe J."/>
            <person name="Wedekind C."/>
            <person name="Guiguen Y."/>
        </authorList>
    </citation>
    <scope>NUCLEOTIDE SEQUENCE [LARGE SCALE GENOMIC DNA]</scope>
    <source>
        <strain evidence="3">Cs_M1</strain>
        <tissue evidence="3">Blood</tissue>
    </source>
</reference>
<feature type="transmembrane region" description="Helical" evidence="2">
    <location>
        <begin position="81"/>
        <end position="103"/>
    </location>
</feature>
<name>A0AAN8KEN3_9TELE</name>
<keyword evidence="4" id="KW-1185">Reference proteome</keyword>
<sequence>MKGLPSREERQATAEWEPSVEPEVTLESDSCEEPEDHPSPGDRVREKTEERRLRQVRLVEWCTDCGSEPTLTCTTRRHKKLYVCGVWEVWMLVCVIASLRSLLGLTDSAFFYFFISPLFNQVSQLRTRYHLQLRPGQDKAKQCD</sequence>
<feature type="compositionally biased region" description="Basic and acidic residues" evidence="1">
    <location>
        <begin position="36"/>
        <end position="49"/>
    </location>
</feature>
<proteinExistence type="predicted"/>
<accession>A0AAN8KEN3</accession>
<dbReference type="EMBL" id="JAGTTL010002917">
    <property type="protein sequence ID" value="KAK6269323.1"/>
    <property type="molecule type" value="Genomic_DNA"/>
</dbReference>
<feature type="compositionally biased region" description="Acidic residues" evidence="1">
    <location>
        <begin position="18"/>
        <end position="35"/>
    </location>
</feature>
<dbReference type="Proteomes" id="UP001356427">
    <property type="component" value="Unassembled WGS sequence"/>
</dbReference>